<evidence type="ECO:0008006" key="3">
    <source>
        <dbReference type="Google" id="ProtNLM"/>
    </source>
</evidence>
<gene>
    <name evidence="1" type="ORF">GNZ18_34265</name>
</gene>
<dbReference type="EMBL" id="WOFH01000015">
    <property type="protein sequence ID" value="MUN41617.1"/>
    <property type="molecule type" value="Genomic_DNA"/>
</dbReference>
<keyword evidence="2" id="KW-1185">Reference proteome</keyword>
<evidence type="ECO:0000313" key="1">
    <source>
        <dbReference type="EMBL" id="MUN41617.1"/>
    </source>
</evidence>
<reference evidence="1 2" key="1">
    <citation type="submission" date="2019-11" db="EMBL/GenBank/DDBJ databases">
        <authorList>
            <person name="Cao P."/>
        </authorList>
    </citation>
    <scope>NUCLEOTIDE SEQUENCE [LARGE SCALE GENOMIC DNA]</scope>
    <source>
        <strain evidence="1 2">NEAU-AAG5</strain>
    </source>
</reference>
<proteinExistence type="predicted"/>
<dbReference type="AlphaFoldDB" id="A0A7K1LB16"/>
<organism evidence="1 2">
    <name type="scientific">Actinomadura litoris</name>
    <dbReference type="NCBI Taxonomy" id="2678616"/>
    <lineage>
        <taxon>Bacteria</taxon>
        <taxon>Bacillati</taxon>
        <taxon>Actinomycetota</taxon>
        <taxon>Actinomycetes</taxon>
        <taxon>Streptosporangiales</taxon>
        <taxon>Thermomonosporaceae</taxon>
        <taxon>Actinomadura</taxon>
    </lineage>
</organism>
<name>A0A7K1LB16_9ACTN</name>
<sequence length="72" mass="8234">MVAPLCSRGLSVQALDRKYGVYRRTVREASAWSGPHKKPPLRSSRLDPFKPVIDQILRADPDAPRKQRHTVR</sequence>
<accession>A0A7K1LB16</accession>
<evidence type="ECO:0000313" key="2">
    <source>
        <dbReference type="Proteomes" id="UP000432015"/>
    </source>
</evidence>
<comment type="caution">
    <text evidence="1">The sequence shown here is derived from an EMBL/GenBank/DDBJ whole genome shotgun (WGS) entry which is preliminary data.</text>
</comment>
<dbReference type="Proteomes" id="UP000432015">
    <property type="component" value="Unassembled WGS sequence"/>
</dbReference>
<dbReference type="RefSeq" id="WP_156220792.1">
    <property type="nucleotide sequence ID" value="NZ_WOFH01000015.1"/>
</dbReference>
<protein>
    <recommendedName>
        <fullName evidence="3">HTH IS21-type domain-containing protein</fullName>
    </recommendedName>
</protein>